<protein>
    <submittedName>
        <fullName evidence="3">Heterokaryon incompatibility protein</fullName>
    </submittedName>
</protein>
<dbReference type="STRING" id="196109.A0A136J8U5"/>
<organism evidence="3 4">
    <name type="scientific">Microdochium bolleyi</name>
    <dbReference type="NCBI Taxonomy" id="196109"/>
    <lineage>
        <taxon>Eukaryota</taxon>
        <taxon>Fungi</taxon>
        <taxon>Dikarya</taxon>
        <taxon>Ascomycota</taxon>
        <taxon>Pezizomycotina</taxon>
        <taxon>Sordariomycetes</taxon>
        <taxon>Xylariomycetidae</taxon>
        <taxon>Xylariales</taxon>
        <taxon>Microdochiaceae</taxon>
        <taxon>Microdochium</taxon>
    </lineage>
</organism>
<dbReference type="AlphaFoldDB" id="A0A136J8U5"/>
<dbReference type="Proteomes" id="UP000070501">
    <property type="component" value="Unassembled WGS sequence"/>
</dbReference>
<accession>A0A136J8U5</accession>
<dbReference type="PANTHER" id="PTHR33112">
    <property type="entry name" value="DOMAIN PROTEIN, PUTATIVE-RELATED"/>
    <property type="match status" value="1"/>
</dbReference>
<dbReference type="EMBL" id="KQ964248">
    <property type="protein sequence ID" value="KXJ93600.1"/>
    <property type="molecule type" value="Genomic_DNA"/>
</dbReference>
<reference evidence="4" key="1">
    <citation type="submission" date="2016-02" db="EMBL/GenBank/DDBJ databases">
        <title>Draft genome sequence of Microdochium bolleyi, a fungal endophyte of beachgrass.</title>
        <authorList>
            <consortium name="DOE Joint Genome Institute"/>
            <person name="David A.S."/>
            <person name="May G."/>
            <person name="Haridas S."/>
            <person name="Lim J."/>
            <person name="Wang M."/>
            <person name="Labutti K."/>
            <person name="Lipzen A."/>
            <person name="Barry K."/>
            <person name="Grigoriev I.V."/>
        </authorList>
    </citation>
    <scope>NUCLEOTIDE SEQUENCE [LARGE SCALE GENOMIC DNA]</scope>
    <source>
        <strain evidence="4">J235TASD1</strain>
    </source>
</reference>
<evidence type="ECO:0000313" key="4">
    <source>
        <dbReference type="Proteomes" id="UP000070501"/>
    </source>
</evidence>
<name>A0A136J8U5_9PEZI</name>
<dbReference type="Pfam" id="PF06985">
    <property type="entry name" value="HET"/>
    <property type="match status" value="1"/>
</dbReference>
<evidence type="ECO:0000256" key="1">
    <source>
        <dbReference type="SAM" id="SignalP"/>
    </source>
</evidence>
<dbReference type="OrthoDB" id="5362512at2759"/>
<sequence length="768" mass="86762">MSPLPRILFPLWCCCLFSCRHQYPPVSVQTAKAKAQCTARKEDVRGVFRNARRAQKDRKDVCVDALEHRKGWVRSDGDDTDDPHILLAHHQSAASLEASADDACEMCYPFWCQIAESFKVRMRDADGPWTFQHKPVARLPGDRLEVFKGFVTICAVINIGRDAGLESTGMDLFISLTFEDEYREYIPALNEISGVYVMQRGSDQEAGKMIPFPSASTESKESWSVAAKWVQRCASDHFACNVESKAGSWHPTRLLDVANPDFSPDTFRVVVTSENELRQSEPYTTLSHCWGTAQFLQLKKATFDELKTGMNLDKLPKTFREAIQVTRRLGVRFLWIDSLCIIQDRDDLSDWLIEAAQMHKVYTHSYCNISAAGAEDSSKGLFFSRDPRVSHTSNVRLCVEGLGLAPGVDYVDCSILDLNFWANGIGKCPLNTRGWVLQERLLSPRVLHFARDQLFWECREYSAAECYPDTLPTTIRNGVPTNFKRLDPASRNMFRAADGADDHTLFYHRVWDSIVKAYSATRLTHGSDKLIALSGVAKYFAPRIDDTYVAGMWRKFLASSLLWNVRKEAQVDGSSSKRAEIYRAPSFSWASVDGEVETRLPSNVNLLFEVLNVHLDHVSADTTGLVKGGHIDLRARIRPFNMVVKYTAGMQLLFMVVDGVTVKDPEKKYWELGPLVQLDVGQASFDEENAEKLLYYMPGHKQKTAGEHVRFLLLVAVDAERSTFRRIGLAETAKAAEIQMLHEAALYRADDVNVTAEAVEDYWTIRVI</sequence>
<gene>
    <name evidence="3" type="ORF">Micbo1qcDRAFT_194702</name>
</gene>
<dbReference type="InterPro" id="IPR010730">
    <property type="entry name" value="HET"/>
</dbReference>
<dbReference type="PANTHER" id="PTHR33112:SF11">
    <property type="entry name" value="HETEROKARYON INCOMPATIBILITY DOMAIN-CONTAINING PROTEIN"/>
    <property type="match status" value="1"/>
</dbReference>
<keyword evidence="1" id="KW-0732">Signal</keyword>
<keyword evidence="4" id="KW-1185">Reference proteome</keyword>
<feature type="chain" id="PRO_5007293580" evidence="1">
    <location>
        <begin position="23"/>
        <end position="768"/>
    </location>
</feature>
<proteinExistence type="predicted"/>
<feature type="domain" description="Heterokaryon incompatibility" evidence="2">
    <location>
        <begin position="283"/>
        <end position="439"/>
    </location>
</feature>
<dbReference type="InParanoid" id="A0A136J8U5"/>
<evidence type="ECO:0000313" key="3">
    <source>
        <dbReference type="EMBL" id="KXJ93600.1"/>
    </source>
</evidence>
<evidence type="ECO:0000259" key="2">
    <source>
        <dbReference type="Pfam" id="PF06985"/>
    </source>
</evidence>
<feature type="signal peptide" evidence="1">
    <location>
        <begin position="1"/>
        <end position="22"/>
    </location>
</feature>